<feature type="transmembrane region" description="Helical" evidence="3">
    <location>
        <begin position="16"/>
        <end position="36"/>
    </location>
</feature>
<dbReference type="Pfam" id="PF13424">
    <property type="entry name" value="TPR_12"/>
    <property type="match status" value="1"/>
</dbReference>
<proteinExistence type="predicted"/>
<dbReference type="InterPro" id="IPR019734">
    <property type="entry name" value="TPR_rpt"/>
</dbReference>
<accession>A0AAN0VIS4</accession>
<dbReference type="Gene3D" id="1.25.40.10">
    <property type="entry name" value="Tetratricopeptide repeat domain"/>
    <property type="match status" value="1"/>
</dbReference>
<evidence type="ECO:0000256" key="1">
    <source>
        <dbReference type="PROSITE-ProRule" id="PRU00339"/>
    </source>
</evidence>
<dbReference type="SUPFAM" id="SSF48452">
    <property type="entry name" value="TPR-like"/>
    <property type="match status" value="1"/>
</dbReference>
<dbReference type="EMBL" id="CP003984">
    <property type="protein sequence ID" value="AII87414.1"/>
    <property type="molecule type" value="Genomic_DNA"/>
</dbReference>
<dbReference type="KEGG" id="ptp:RCA23_c18830"/>
<dbReference type="RefSeq" id="WP_044050133.1">
    <property type="nucleotide sequence ID" value="NZ_CP003984.1"/>
</dbReference>
<keyword evidence="3" id="KW-1133">Transmembrane helix</keyword>
<dbReference type="PROSITE" id="PS50005">
    <property type="entry name" value="TPR"/>
    <property type="match status" value="1"/>
</dbReference>
<evidence type="ECO:0008006" key="6">
    <source>
        <dbReference type="Google" id="ProtNLM"/>
    </source>
</evidence>
<keyword evidence="3" id="KW-0812">Transmembrane</keyword>
<dbReference type="PANTHER" id="PTHR10098">
    <property type="entry name" value="RAPSYN-RELATED"/>
    <property type="match status" value="1"/>
</dbReference>
<name>A0AAN0VIS4_9RHOB</name>
<dbReference type="AlphaFoldDB" id="A0AAN0VIS4"/>
<dbReference type="InterPro" id="IPR011990">
    <property type="entry name" value="TPR-like_helical_dom_sf"/>
</dbReference>
<keyword evidence="1" id="KW-0802">TPR repeat</keyword>
<protein>
    <recommendedName>
        <fullName evidence="6">Tetratricopeptide repeat protein</fullName>
    </recommendedName>
</protein>
<organism evidence="4 5">
    <name type="scientific">Planktomarina temperata RCA23</name>
    <dbReference type="NCBI Taxonomy" id="666509"/>
    <lineage>
        <taxon>Bacteria</taxon>
        <taxon>Pseudomonadati</taxon>
        <taxon>Pseudomonadota</taxon>
        <taxon>Alphaproteobacteria</taxon>
        <taxon>Rhodobacterales</taxon>
        <taxon>Paracoccaceae</taxon>
        <taxon>Planktomarina</taxon>
    </lineage>
</organism>
<reference evidence="4 5" key="1">
    <citation type="journal article" date="2014" name="ISME J.">
        <title>Adaptation of an abundant Roseobacter RCA organism to pelagic systems revealed by genomic and transcriptomic analyses.</title>
        <authorList>
            <person name="Voget S."/>
            <person name="Wemheuer B."/>
            <person name="Brinkhoff T."/>
            <person name="Vollmers J."/>
            <person name="Dietrich S."/>
            <person name="Giebel H.A."/>
            <person name="Beardsley C."/>
            <person name="Sardemann C."/>
            <person name="Bakenhus I."/>
            <person name="Billerbeck S."/>
            <person name="Daniel R."/>
            <person name="Simon M."/>
        </authorList>
    </citation>
    <scope>NUCLEOTIDE SEQUENCE [LARGE SCALE GENOMIC DNA]</scope>
    <source>
        <strain evidence="4 5">RCA23</strain>
    </source>
</reference>
<dbReference type="PANTHER" id="PTHR10098:SF108">
    <property type="entry name" value="TETRATRICOPEPTIDE REPEAT PROTEIN 28"/>
    <property type="match status" value="1"/>
</dbReference>
<gene>
    <name evidence="4" type="ORF">RCA23_c18830</name>
</gene>
<evidence type="ECO:0000256" key="2">
    <source>
        <dbReference type="SAM" id="Coils"/>
    </source>
</evidence>
<evidence type="ECO:0000313" key="5">
    <source>
        <dbReference type="Proteomes" id="UP000028680"/>
    </source>
</evidence>
<dbReference type="Proteomes" id="UP000028680">
    <property type="component" value="Chromosome"/>
</dbReference>
<sequence>MDKHPQNWFYWLNRNAPATGIIVTVVIALSSAGWALHTWQKSNASLDISGQVSIGGDVTQVGGDLIITGDPVDQKTIGHLNNLLDRYRAELDQRDIELADKEALIAQLKTTLELAQKIAAGGDDKLASRARALLADLGQGSLGAALLPDLRALIQDYEQGPIKDLVQLHMGEGALTFYGDPQASLAAYRRAHALDPENIAAIESIGQLELIFGNLKAAEDALRQVLDLGRTQEDQRAIAVGYANLGVIAMARGDWEVAVDYFTQALALDEELGRKEGMAMQNGNLGVVAAARDDFDAAVDYFNQALARYEELGRKEGMAQIYANLGAVAFKRGDLLEARQYWVHARGLYAEMGVQPKVAQIDEWLADLEPPAGP</sequence>
<keyword evidence="5" id="KW-1185">Reference proteome</keyword>
<keyword evidence="2" id="KW-0175">Coiled coil</keyword>
<feature type="repeat" description="TPR" evidence="1">
    <location>
        <begin position="239"/>
        <end position="272"/>
    </location>
</feature>
<keyword evidence="3" id="KW-0472">Membrane</keyword>
<dbReference type="SMART" id="SM00028">
    <property type="entry name" value="TPR"/>
    <property type="match status" value="5"/>
</dbReference>
<feature type="coiled-coil region" evidence="2">
    <location>
        <begin position="84"/>
        <end position="118"/>
    </location>
</feature>
<evidence type="ECO:0000256" key="3">
    <source>
        <dbReference type="SAM" id="Phobius"/>
    </source>
</evidence>
<evidence type="ECO:0000313" key="4">
    <source>
        <dbReference type="EMBL" id="AII87414.1"/>
    </source>
</evidence>